<dbReference type="Proteomes" id="UP000240009">
    <property type="component" value="Unassembled WGS sequence"/>
</dbReference>
<organism evidence="2 3">
    <name type="scientific">Blastopirellula marina</name>
    <dbReference type="NCBI Taxonomy" id="124"/>
    <lineage>
        <taxon>Bacteria</taxon>
        <taxon>Pseudomonadati</taxon>
        <taxon>Planctomycetota</taxon>
        <taxon>Planctomycetia</taxon>
        <taxon>Pirellulales</taxon>
        <taxon>Pirellulaceae</taxon>
        <taxon>Blastopirellula</taxon>
    </lineage>
</organism>
<reference evidence="2 3" key="1">
    <citation type="submission" date="2018-02" db="EMBL/GenBank/DDBJ databases">
        <title>Comparative genomes isolates from brazilian mangrove.</title>
        <authorList>
            <person name="Araujo J.E."/>
            <person name="Taketani R.G."/>
            <person name="Silva M.C.P."/>
            <person name="Loureco M.V."/>
            <person name="Andreote F.D."/>
        </authorList>
    </citation>
    <scope>NUCLEOTIDE SEQUENCE [LARGE SCALE GENOMIC DNA]</scope>
    <source>
        <strain evidence="2 3">HEX-2 MGV</strain>
    </source>
</reference>
<evidence type="ECO:0000313" key="3">
    <source>
        <dbReference type="Proteomes" id="UP000240009"/>
    </source>
</evidence>
<comment type="caution">
    <text evidence="2">The sequence shown here is derived from an EMBL/GenBank/DDBJ whole genome shotgun (WGS) entry which is preliminary data.</text>
</comment>
<accession>A0A2S8FAM5</accession>
<dbReference type="OrthoDB" id="10002259at2"/>
<evidence type="ECO:0000313" key="2">
    <source>
        <dbReference type="EMBL" id="PQO29199.1"/>
    </source>
</evidence>
<evidence type="ECO:0000259" key="1">
    <source>
        <dbReference type="Pfam" id="PF10020"/>
    </source>
</evidence>
<proteinExistence type="predicted"/>
<name>A0A2S8FAM5_9BACT</name>
<dbReference type="AlphaFoldDB" id="A0A2S8FAM5"/>
<gene>
    <name evidence="2" type="ORF">C5Y96_15745</name>
</gene>
<sequence>MAKSKKIVTTFKDLPVGKPVEISALIDSESWGSRRLTNERKNTWDVTVLLVAWQVGDGPIIREGLSLRAIDWDKESSATLVRQCPRGRAIQFTGIRPKNLGIFRPFVKLVGSVEKAKQPLVKPPTKKNATPQEITDKVFGQLKYDRKSRVYTCEKTFRNQPLSIEFEAADAEQLDTMLAAAKGLWKQRNAWFGKWRDSAFEDYMDGMVDEWWQGDRPLTRALFNKHLGWPCGLSFRMEEGVVHFCLTGLSEALYGDHGIDGWGTEVDDMEISFA</sequence>
<dbReference type="EMBL" id="PUIA01000042">
    <property type="protein sequence ID" value="PQO29199.1"/>
    <property type="molecule type" value="Genomic_DNA"/>
</dbReference>
<dbReference type="InterPro" id="IPR019260">
    <property type="entry name" value="DUF2262"/>
</dbReference>
<feature type="domain" description="DUF2262" evidence="1">
    <location>
        <begin position="136"/>
        <end position="215"/>
    </location>
</feature>
<dbReference type="Pfam" id="PF10020">
    <property type="entry name" value="DUF2262"/>
    <property type="match status" value="1"/>
</dbReference>
<protein>
    <recommendedName>
        <fullName evidence="1">DUF2262 domain-containing protein</fullName>
    </recommendedName>
</protein>
<dbReference type="RefSeq" id="WP_105355200.1">
    <property type="nucleotide sequence ID" value="NZ_PUIA01000042.1"/>
</dbReference>